<proteinExistence type="predicted"/>
<dbReference type="EnsemblMetazoa" id="XM_030988467">
    <property type="protein sequence ID" value="XP_030844327"/>
    <property type="gene ID" value="LOC115925153"/>
</dbReference>
<dbReference type="Pfam" id="PF13086">
    <property type="entry name" value="AAA_11"/>
    <property type="match status" value="2"/>
</dbReference>
<feature type="compositionally biased region" description="Basic and acidic residues" evidence="1">
    <location>
        <begin position="1512"/>
        <end position="1526"/>
    </location>
</feature>
<organism evidence="4 5">
    <name type="scientific">Strongylocentrotus purpuratus</name>
    <name type="common">Purple sea urchin</name>
    <dbReference type="NCBI Taxonomy" id="7668"/>
    <lineage>
        <taxon>Eukaryota</taxon>
        <taxon>Metazoa</taxon>
        <taxon>Echinodermata</taxon>
        <taxon>Eleutherozoa</taxon>
        <taxon>Echinozoa</taxon>
        <taxon>Echinoidea</taxon>
        <taxon>Euechinoidea</taxon>
        <taxon>Echinacea</taxon>
        <taxon>Camarodonta</taxon>
        <taxon>Echinidea</taxon>
        <taxon>Strongylocentrotidae</taxon>
        <taxon>Strongylocentrotus</taxon>
    </lineage>
</organism>
<feature type="compositionally biased region" description="Basic and acidic residues" evidence="1">
    <location>
        <begin position="1823"/>
        <end position="1834"/>
    </location>
</feature>
<dbReference type="OrthoDB" id="2285229at2759"/>
<feature type="region of interest" description="Disordered" evidence="1">
    <location>
        <begin position="1634"/>
        <end position="1902"/>
    </location>
</feature>
<dbReference type="Pfam" id="PF13087">
    <property type="entry name" value="AAA_12"/>
    <property type="match status" value="1"/>
</dbReference>
<dbReference type="SUPFAM" id="SSF52540">
    <property type="entry name" value="P-loop containing nucleoside triphosphate hydrolases"/>
    <property type="match status" value="1"/>
</dbReference>
<protein>
    <submittedName>
        <fullName evidence="4">Uncharacterized protein</fullName>
    </submittedName>
</protein>
<dbReference type="Gene3D" id="3.40.50.300">
    <property type="entry name" value="P-loop containing nucleotide triphosphate hydrolases"/>
    <property type="match status" value="2"/>
</dbReference>
<keyword evidence="5" id="KW-1185">Reference proteome</keyword>
<feature type="compositionally biased region" description="Polar residues" evidence="1">
    <location>
        <begin position="841"/>
        <end position="850"/>
    </location>
</feature>
<feature type="compositionally biased region" description="Basic and acidic residues" evidence="1">
    <location>
        <begin position="802"/>
        <end position="814"/>
    </location>
</feature>
<feature type="compositionally biased region" description="Polar residues" evidence="1">
    <location>
        <begin position="673"/>
        <end position="682"/>
    </location>
</feature>
<sequence length="1966" mass="218595">MDDDCIVISDSEDDEVIQTESDIDSISLARDDESHKDDDVRRDLPSTSNGRGTRSGCGKGHIKQEVTSLAGKDGALDSESEVQAEEQPSGIGEKNSELDGDYNDEGQSRNQTHHNEPGNISGDVSYAGDIKGNGMTLGDLWKESQSYSQVEAVEYKFEDRLSWDTADCSSPDIFQSLESPLPQVSSPGSPSSVPSRESPLPQVSPSAVHISSGVVRSIDRDRLPLKNPTSMLNEGSEEEPMDTVSDEDIHKLRRYLVSTKAPVVSESETDSDETCIEDDDLNPSSSQAGSIKSEPPSSDETTIYSNDGDDHGHTDTHPFSPILDAGDEVDVNEITEGFDTQPFSPILDAGDKAVIGETTEGFNTQPFSPFLDDETEDSLSDASEEFPTSDTIVPRDSPSHLLEDKEHDRREAADLEPKDLFPSDSHISCQSPDKEIHQPQRGDAGSETSSSHGSKSPRLQREDDSHGHYFPTDSQLSISLDNEDSEELTTQQPLQKPQEDDSLGQYFPTDSQLSICLDNEDTEELATQQPQQKPLEDDSQGQYFPTDSQLSINLDNEDIKEIVNQHEKGTVFHGEESQSAMSIPSKPNSSGGVLPCQRNAWCPSELDPQERFLLLQEGESEHVSSFLQEALVMPFSPSMAPSTSTAAPGSLVPTRNKKHIPKKNNRIRRPSRSEQLLSTMKQSDQEKEKNPTKMTNSLHDIPDTLSKPLSLSSKEPTETPSAAMIRFVQDCLQQPASPNSNEMGLGDEMPADPRNLSHGHLSVPSVSFPSTSSYSRNISESSRTVIGGHAASSGTSETPNTKPDRVKPTGDDRSACPSDPPHPSLVASDIRKPLKERRHSQTPSIPSGNLGTELSKVTRITKEFKEEDVLSCVLSWNADWFDKHKEVHSAEILQSFLMAKEVPRYHACYPDIRSYQEAFICFLLLEMWSNVSSSVAKDCDRTWRQNSRENKISQDIVEVQYEAADNLTEPHDLSVWDLVLVDMTTDTASEKKFNFGLVLEIGLTDRTVCLALHKSIIVPSSTRLKVVTSLGHYLNQVRALLSFNSHPLARHIIKPEDSSVFVKDTQVNAEGRVSDDVLLNSYMESISSTSSQLKVIRLMIGAAGTGKTAFLCRLVRRIAREHKKILKTLKKPYKLLVCAPTNQSLDVLLRKIWVALKDVPTASGREAMKHIVEGVEIVRVNETGEADLRLTEFLLSTVMASKRKQGSPYVELSEDGLQTKILQQADIVGCTLEDCGLEIVRSSLAGNVFALIVDDAGHCLETEILLALQCKTKRVFLAGDQEQGIVSIRSKARAWGFGHSMLDRLAKNFKIEDRRMHRWKVQYRMKEDIAKYPSSVMYSNRLETRDKHLPFCLRPYIIFDVADGKESLQRDSVVNTSEVSFIELLISGFLKLRERFTVGIITPSEGQKGKLLERLQGKNIPGLLVGTPTNFYGLEKDVIILCCTSTSRTPKENGFVMNKQVLNLALTRSKFSLIIVGNMKSLQKMSGNWKSLVDDATGRQLVFRTSQASYSKDAKECHSKDPKDSLNVKASSKGVEENRSPRHKHVSGDAGIDNRGKRRVHPDPGTEDHGTAAKVPRSCSSVQGESSSSGKSFGRIRDSAQPQSILKKPDGSLANSSHGEDRGVIVPVHQVHHNRMSHSQSVASTAPRISASSSSTYSPQRQRRNSSGLDASLDTQDGKSLHVIATGMRDNERLPRQQKGQIIAGHTVGKQKPQSSRRMETIEHGRRERRPSGEVTGEGTSRRRNSSKGNETGQNQSRSYQQWQNRSDQQPQCKSRQQQVSSGRQEHDRRERRPSGEVTGAGTSQRWNGSNGNETGQNQTNDHQQHQNRFDRGPQHQRHQQQVSSERQEHDRREKRPTGEATGAGTSQRWKGSNGNETGHNQQQQNWSYRRPQQWRRQRPQPYQRTVSLNQLANNPVQLDRNMLHNRTVNEAYGGRSTALTEPRPNIRGRKRSNSVKERQMNNYPY</sequence>
<feature type="compositionally biased region" description="Polar residues" evidence="1">
    <location>
        <begin position="282"/>
        <end position="305"/>
    </location>
</feature>
<feature type="domain" description="DNA2/NAM7 helicase helicase" evidence="2">
    <location>
        <begin position="1199"/>
        <end position="1283"/>
    </location>
</feature>
<feature type="compositionally biased region" description="Low complexity" evidence="1">
    <location>
        <begin position="446"/>
        <end position="456"/>
    </location>
</feature>
<evidence type="ECO:0000256" key="1">
    <source>
        <dbReference type="SAM" id="MobiDB-lite"/>
    </source>
</evidence>
<feature type="compositionally biased region" description="Acidic residues" evidence="1">
    <location>
        <begin position="235"/>
        <end position="246"/>
    </location>
</feature>
<feature type="compositionally biased region" description="Low complexity" evidence="1">
    <location>
        <begin position="179"/>
        <end position="201"/>
    </location>
</feature>
<feature type="compositionally biased region" description="Acidic residues" evidence="1">
    <location>
        <begin position="371"/>
        <end position="384"/>
    </location>
</feature>
<feature type="compositionally biased region" description="Polar residues" evidence="1">
    <location>
        <begin position="1801"/>
        <end position="1816"/>
    </location>
</feature>
<feature type="compositionally biased region" description="Basic and acidic residues" evidence="1">
    <location>
        <begin position="1717"/>
        <end position="1732"/>
    </location>
</feature>
<evidence type="ECO:0000259" key="3">
    <source>
        <dbReference type="Pfam" id="PF13087"/>
    </source>
</evidence>
<feature type="compositionally biased region" description="Low complexity" evidence="1">
    <location>
        <begin position="762"/>
        <end position="782"/>
    </location>
</feature>
<dbReference type="Proteomes" id="UP000007110">
    <property type="component" value="Unassembled WGS sequence"/>
</dbReference>
<feature type="compositionally biased region" description="Low complexity" evidence="1">
    <location>
        <begin position="1644"/>
        <end position="1660"/>
    </location>
</feature>
<dbReference type="PANTHER" id="PTHR10887:SF495">
    <property type="entry name" value="HELICASE SENATAXIN ISOFORM X1-RELATED"/>
    <property type="match status" value="1"/>
</dbReference>
<dbReference type="GO" id="GO:0001147">
    <property type="term" value="F:transcription termination site sequence-specific DNA binding"/>
    <property type="evidence" value="ECO:0000318"/>
    <property type="project" value="GO_Central"/>
</dbReference>
<feature type="compositionally biased region" description="Basic and acidic residues" evidence="1">
    <location>
        <begin position="1846"/>
        <end position="1858"/>
    </location>
</feature>
<feature type="compositionally biased region" description="Low complexity" evidence="1">
    <location>
        <begin position="1578"/>
        <end position="1593"/>
    </location>
</feature>
<feature type="region of interest" description="Disordered" evidence="1">
    <location>
        <begin position="1928"/>
        <end position="1966"/>
    </location>
</feature>
<feature type="domain" description="DNA2/NAM7 helicase-like C-terminal" evidence="3">
    <location>
        <begin position="1299"/>
        <end position="1479"/>
    </location>
</feature>
<feature type="compositionally biased region" description="Polar residues" evidence="1">
    <location>
        <begin position="792"/>
        <end position="801"/>
    </location>
</feature>
<evidence type="ECO:0000259" key="2">
    <source>
        <dbReference type="Pfam" id="PF13086"/>
    </source>
</evidence>
<dbReference type="PANTHER" id="PTHR10887">
    <property type="entry name" value="DNA2/NAM7 HELICASE FAMILY"/>
    <property type="match status" value="1"/>
</dbReference>
<dbReference type="InterPro" id="IPR041679">
    <property type="entry name" value="DNA2/NAM7-like_C"/>
</dbReference>
<feature type="region of interest" description="Disordered" evidence="1">
    <location>
        <begin position="1512"/>
        <end position="1620"/>
    </location>
</feature>
<dbReference type="InterPro" id="IPR045055">
    <property type="entry name" value="DNA2/NAM7-like"/>
</dbReference>
<reference evidence="5" key="1">
    <citation type="submission" date="2015-02" db="EMBL/GenBank/DDBJ databases">
        <title>Genome sequencing for Strongylocentrotus purpuratus.</title>
        <authorList>
            <person name="Murali S."/>
            <person name="Liu Y."/>
            <person name="Vee V."/>
            <person name="English A."/>
            <person name="Wang M."/>
            <person name="Skinner E."/>
            <person name="Han Y."/>
            <person name="Muzny D.M."/>
            <person name="Worley K.C."/>
            <person name="Gibbs R.A."/>
        </authorList>
    </citation>
    <scope>NUCLEOTIDE SEQUENCE</scope>
</reference>
<dbReference type="OMA" id="QSAMSIP"/>
<feature type="region of interest" description="Disordered" evidence="1">
    <location>
        <begin position="734"/>
        <end position="850"/>
    </location>
</feature>
<dbReference type="GO" id="GO:0004386">
    <property type="term" value="F:helicase activity"/>
    <property type="evidence" value="ECO:0007669"/>
    <property type="project" value="InterPro"/>
</dbReference>
<dbReference type="InterPro" id="IPR047187">
    <property type="entry name" value="SF1_C_Upf1"/>
</dbReference>
<feature type="domain" description="DNA2/NAM7 helicase helicase" evidence="2">
    <location>
        <begin position="1085"/>
        <end position="1160"/>
    </location>
</feature>
<feature type="compositionally biased region" description="Low complexity" evidence="1">
    <location>
        <begin position="705"/>
        <end position="714"/>
    </location>
</feature>
<feature type="compositionally biased region" description="Basic and acidic residues" evidence="1">
    <location>
        <begin position="1784"/>
        <end position="1795"/>
    </location>
</feature>
<feature type="region of interest" description="Disordered" evidence="1">
    <location>
        <begin position="1"/>
        <end position="137"/>
    </location>
</feature>
<dbReference type="CDD" id="cd18808">
    <property type="entry name" value="SF1_C_Upf1"/>
    <property type="match status" value="1"/>
</dbReference>
<evidence type="ECO:0000313" key="5">
    <source>
        <dbReference type="Proteomes" id="UP000007110"/>
    </source>
</evidence>
<feature type="compositionally biased region" description="Low complexity" evidence="1">
    <location>
        <begin position="638"/>
        <end position="648"/>
    </location>
</feature>
<feature type="compositionally biased region" description="Basic and acidic residues" evidence="1">
    <location>
        <begin position="1561"/>
        <end position="1571"/>
    </location>
</feature>
<dbReference type="GeneID" id="115925153"/>
<dbReference type="RefSeq" id="XP_030844327.1">
    <property type="nucleotide sequence ID" value="XM_030988467.1"/>
</dbReference>
<dbReference type="KEGG" id="spu:115925153"/>
<feature type="compositionally biased region" description="Acidic residues" evidence="1">
    <location>
        <begin position="1"/>
        <end position="23"/>
    </location>
</feature>
<name>A0A7M7P235_STRPU</name>
<accession>A0A7M7P235</accession>
<feature type="region of interest" description="Disordered" evidence="1">
    <location>
        <begin position="638"/>
        <end position="719"/>
    </location>
</feature>
<feature type="compositionally biased region" description="Basic residues" evidence="1">
    <location>
        <begin position="655"/>
        <end position="670"/>
    </location>
</feature>
<dbReference type="GO" id="GO:0016604">
    <property type="term" value="C:nuclear body"/>
    <property type="evidence" value="ECO:0000318"/>
    <property type="project" value="GO_Central"/>
</dbReference>
<feature type="compositionally biased region" description="Polar residues" evidence="1">
    <location>
        <begin position="1747"/>
        <end position="1783"/>
    </location>
</feature>
<dbReference type="GO" id="GO:0006369">
    <property type="term" value="P:termination of RNA polymerase II transcription"/>
    <property type="evidence" value="ECO:0000318"/>
    <property type="project" value="GO_Central"/>
</dbReference>
<dbReference type="InParanoid" id="A0A7M7P235"/>
<feature type="compositionally biased region" description="Polar residues" evidence="1">
    <location>
        <begin position="1864"/>
        <end position="1888"/>
    </location>
</feature>
<feature type="compositionally biased region" description="Basic and acidic residues" evidence="1">
    <location>
        <begin position="29"/>
        <end position="44"/>
    </location>
</feature>
<evidence type="ECO:0000313" key="4">
    <source>
        <dbReference type="EnsemblMetazoa" id="XP_030844327"/>
    </source>
</evidence>
<feature type="compositionally biased region" description="Polar residues" evidence="1">
    <location>
        <begin position="1665"/>
        <end position="1675"/>
    </location>
</feature>
<feature type="compositionally biased region" description="Basic and acidic residues" evidence="1">
    <location>
        <begin position="397"/>
        <end position="421"/>
    </location>
</feature>
<feature type="compositionally biased region" description="Acidic residues" evidence="1">
    <location>
        <begin position="267"/>
        <end position="281"/>
    </location>
</feature>
<dbReference type="InterPro" id="IPR027417">
    <property type="entry name" value="P-loop_NTPase"/>
</dbReference>
<reference evidence="4" key="2">
    <citation type="submission" date="2021-01" db="UniProtKB">
        <authorList>
            <consortium name="EnsemblMetazoa"/>
        </authorList>
    </citation>
    <scope>IDENTIFICATION</scope>
</reference>
<feature type="region of interest" description="Disordered" evidence="1">
    <location>
        <begin position="168"/>
        <end position="551"/>
    </location>
</feature>
<dbReference type="GO" id="GO:0003723">
    <property type="term" value="F:RNA binding"/>
    <property type="evidence" value="ECO:0000318"/>
    <property type="project" value="GO_Central"/>
</dbReference>
<dbReference type="InterPro" id="IPR041677">
    <property type="entry name" value="DNA2/NAM7_AAA_11"/>
</dbReference>
<feature type="compositionally biased region" description="Polar residues" evidence="1">
    <location>
        <begin position="540"/>
        <end position="551"/>
    </location>
</feature>